<name>A0A165KSL0_EXIGL</name>
<feature type="domain" description="Aminoglycoside phosphotransferase" evidence="1">
    <location>
        <begin position="123"/>
        <end position="168"/>
    </location>
</feature>
<protein>
    <recommendedName>
        <fullName evidence="1">Aminoglycoside phosphotransferase domain-containing protein</fullName>
    </recommendedName>
</protein>
<dbReference type="SUPFAM" id="SSF56112">
    <property type="entry name" value="Protein kinase-like (PK-like)"/>
    <property type="match status" value="1"/>
</dbReference>
<dbReference type="OrthoDB" id="4062651at2759"/>
<gene>
    <name evidence="2" type="ORF">EXIGLDRAFT_765045</name>
</gene>
<evidence type="ECO:0000313" key="2">
    <source>
        <dbReference type="EMBL" id="KZV96810.1"/>
    </source>
</evidence>
<dbReference type="Proteomes" id="UP000077266">
    <property type="component" value="Unassembled WGS sequence"/>
</dbReference>
<dbReference type="Pfam" id="PF01636">
    <property type="entry name" value="APH"/>
    <property type="match status" value="1"/>
</dbReference>
<dbReference type="Gene3D" id="1.10.510.10">
    <property type="entry name" value="Transferase(Phosphotransferase) domain 1"/>
    <property type="match status" value="1"/>
</dbReference>
<dbReference type="InterPro" id="IPR011009">
    <property type="entry name" value="Kinase-like_dom_sf"/>
</dbReference>
<reference evidence="2 3" key="1">
    <citation type="journal article" date="2016" name="Mol. Biol. Evol.">
        <title>Comparative Genomics of Early-Diverging Mushroom-Forming Fungi Provides Insights into the Origins of Lignocellulose Decay Capabilities.</title>
        <authorList>
            <person name="Nagy L.G."/>
            <person name="Riley R."/>
            <person name="Tritt A."/>
            <person name="Adam C."/>
            <person name="Daum C."/>
            <person name="Floudas D."/>
            <person name="Sun H."/>
            <person name="Yadav J.S."/>
            <person name="Pangilinan J."/>
            <person name="Larsson K.H."/>
            <person name="Matsuura K."/>
            <person name="Barry K."/>
            <person name="Labutti K."/>
            <person name="Kuo R."/>
            <person name="Ohm R.A."/>
            <person name="Bhattacharya S.S."/>
            <person name="Shirouzu T."/>
            <person name="Yoshinaga Y."/>
            <person name="Martin F.M."/>
            <person name="Grigoriev I.V."/>
            <person name="Hibbett D.S."/>
        </authorList>
    </citation>
    <scope>NUCLEOTIDE SEQUENCE [LARGE SCALE GENOMIC DNA]</scope>
    <source>
        <strain evidence="2 3">HHB12029</strain>
    </source>
</reference>
<accession>A0A165KSL0</accession>
<sequence length="344" mass="39368">MSFYASLVSSRHIALLYYRAHMAPPMTLNEDFFRRFKKVELWIELPMSTLILLDDKYVLKQIPPHWDVDTIVDHMRQARSILPVPYVYEFGRLGNCCFIVMDTATTLPLLYGNDRQRSQVIAVIAEIVSRLNSVGLAHNDLHPRNIIVDRYYNVVALLDWDYTAPAEYSQDEYLRRLHPRFDFERDRNPDPEFDLPMYTEHDECWDFLFLRNTLDRADAAALSIREFDNARRGVAKLPPASKTWCFRTHSSVVPPRAQRERLSSYSSAKQVALLVSGCNSDWEAVLAALSGHAKVCLLVTDDSQQADRMRSHGSGTPVRLLDVDPCVRIAPGQLPGLEPEPSCT</sequence>
<keyword evidence="3" id="KW-1185">Reference proteome</keyword>
<evidence type="ECO:0000259" key="1">
    <source>
        <dbReference type="Pfam" id="PF01636"/>
    </source>
</evidence>
<evidence type="ECO:0000313" key="3">
    <source>
        <dbReference type="Proteomes" id="UP000077266"/>
    </source>
</evidence>
<dbReference type="AlphaFoldDB" id="A0A165KSL0"/>
<dbReference type="InterPro" id="IPR002575">
    <property type="entry name" value="Aminoglycoside_PTrfase"/>
</dbReference>
<proteinExistence type="predicted"/>
<organism evidence="2 3">
    <name type="scientific">Exidia glandulosa HHB12029</name>
    <dbReference type="NCBI Taxonomy" id="1314781"/>
    <lineage>
        <taxon>Eukaryota</taxon>
        <taxon>Fungi</taxon>
        <taxon>Dikarya</taxon>
        <taxon>Basidiomycota</taxon>
        <taxon>Agaricomycotina</taxon>
        <taxon>Agaricomycetes</taxon>
        <taxon>Auriculariales</taxon>
        <taxon>Exidiaceae</taxon>
        <taxon>Exidia</taxon>
    </lineage>
</organism>
<dbReference type="InParanoid" id="A0A165KSL0"/>
<dbReference type="EMBL" id="KV425938">
    <property type="protein sequence ID" value="KZV96810.1"/>
    <property type="molecule type" value="Genomic_DNA"/>
</dbReference>